<dbReference type="InterPro" id="IPR011012">
    <property type="entry name" value="Longin-like_dom_sf"/>
</dbReference>
<dbReference type="STRING" id="1257118.L8GG53"/>
<keyword evidence="2" id="KW-0472">Membrane</keyword>
<dbReference type="Pfam" id="PF13774">
    <property type="entry name" value="Longin"/>
    <property type="match status" value="1"/>
</dbReference>
<accession>L8GG53</accession>
<evidence type="ECO:0000256" key="3">
    <source>
        <dbReference type="ARBA" id="ARBA00046280"/>
    </source>
</evidence>
<dbReference type="InterPro" id="IPR010908">
    <property type="entry name" value="Longin_dom"/>
</dbReference>
<feature type="domain" description="Longin" evidence="4">
    <location>
        <begin position="31"/>
        <end position="93"/>
    </location>
</feature>
<sequence>MSNTAISLALIVEDDGRTTEVVRDGSALEVARTIVRKIDNGDDGKKSFEDKGHRFDVWVADRVVFLAAAKQGAAKQRVCFEFLGTIRQEYDVKGYADQQNVSSFKKFVEAQLDRFSDYKNVDKIGAVQAKADEVKDIALQNLDRLLERQGKDGRCLREAEGAGRHVPASVEEAEVHGEEAQHFLDDRARHLLS</sequence>
<proteinExistence type="inferred from homology"/>
<reference evidence="5 6" key="1">
    <citation type="journal article" date="2013" name="Genome Biol.">
        <title>Genome of Acanthamoeba castellanii highlights extensive lateral gene transfer and early evolution of tyrosine kinase signaling.</title>
        <authorList>
            <person name="Clarke M."/>
            <person name="Lohan A.J."/>
            <person name="Liu B."/>
            <person name="Lagkouvardos I."/>
            <person name="Roy S."/>
            <person name="Zafar N."/>
            <person name="Bertelli C."/>
            <person name="Schilde C."/>
            <person name="Kianianmomeni A."/>
            <person name="Burglin T.R."/>
            <person name="Frech C."/>
            <person name="Turcotte B."/>
            <person name="Kopec K.O."/>
            <person name="Synnott J.M."/>
            <person name="Choo C."/>
            <person name="Paponov I."/>
            <person name="Finkler A."/>
            <person name="Soon Heng Tan C."/>
            <person name="Hutchins A.P."/>
            <person name="Weinmeier T."/>
            <person name="Rattei T."/>
            <person name="Chu J.S."/>
            <person name="Gimenez G."/>
            <person name="Irimia M."/>
            <person name="Rigden D.J."/>
            <person name="Fitzpatrick D.A."/>
            <person name="Lorenzo-Morales J."/>
            <person name="Bateman A."/>
            <person name="Chiu C.H."/>
            <person name="Tang P."/>
            <person name="Hegemann P."/>
            <person name="Fromm H."/>
            <person name="Raoult D."/>
            <person name="Greub G."/>
            <person name="Miranda-Saavedra D."/>
            <person name="Chen N."/>
            <person name="Nash P."/>
            <person name="Ginger M.L."/>
            <person name="Horn M."/>
            <person name="Schaap P."/>
            <person name="Caler L."/>
            <person name="Loftus B."/>
        </authorList>
    </citation>
    <scope>NUCLEOTIDE SEQUENCE [LARGE SCALE GENOMIC DNA]</scope>
    <source>
        <strain evidence="5 6">Neff</strain>
    </source>
</reference>
<dbReference type="Gene3D" id="3.30.450.50">
    <property type="entry name" value="Longin domain"/>
    <property type="match status" value="1"/>
</dbReference>
<feature type="non-terminal residue" evidence="5">
    <location>
        <position position="193"/>
    </location>
</feature>
<dbReference type="AlphaFoldDB" id="L8GG53"/>
<gene>
    <name evidence="5" type="ORF">ACA1_025730</name>
</gene>
<dbReference type="EMBL" id="KB008134">
    <property type="protein sequence ID" value="ELR12055.1"/>
    <property type="molecule type" value="Genomic_DNA"/>
</dbReference>
<dbReference type="GeneID" id="14912530"/>
<dbReference type="Proteomes" id="UP000011083">
    <property type="component" value="Unassembled WGS sequence"/>
</dbReference>
<dbReference type="KEGG" id="acan:ACA1_025730"/>
<evidence type="ECO:0000259" key="4">
    <source>
        <dbReference type="Pfam" id="PF13774"/>
    </source>
</evidence>
<dbReference type="PANTHER" id="PTHR21136:SF168">
    <property type="entry name" value="VESICLE-ASSOCIATED MEMBRANE PROTEIN 9"/>
    <property type="match status" value="1"/>
</dbReference>
<name>L8GG53_ACACF</name>
<dbReference type="RefSeq" id="XP_004334068.1">
    <property type="nucleotide sequence ID" value="XM_004334020.1"/>
</dbReference>
<dbReference type="SUPFAM" id="SSF64356">
    <property type="entry name" value="SNARE-like"/>
    <property type="match status" value="1"/>
</dbReference>
<evidence type="ECO:0000313" key="5">
    <source>
        <dbReference type="EMBL" id="ELR12055.1"/>
    </source>
</evidence>
<evidence type="ECO:0000313" key="6">
    <source>
        <dbReference type="Proteomes" id="UP000011083"/>
    </source>
</evidence>
<dbReference type="PANTHER" id="PTHR21136">
    <property type="entry name" value="SNARE PROTEINS"/>
    <property type="match status" value="1"/>
</dbReference>
<dbReference type="OrthoDB" id="190375at2759"/>
<comment type="similarity">
    <text evidence="1">Belongs to the synaptobrevin family.</text>
</comment>
<dbReference type="VEuPathDB" id="AmoebaDB:ACA1_025730"/>
<comment type="subcellular location">
    <subcellularLocation>
        <location evidence="3">Endomembrane system</location>
        <topology evidence="3">Single-pass type IV membrane protein</topology>
    </subcellularLocation>
</comment>
<dbReference type="InterPro" id="IPR051097">
    <property type="entry name" value="Synaptobrevin-like_transport"/>
</dbReference>
<protein>
    <recommendedName>
        <fullName evidence="4">Longin domain-containing protein</fullName>
    </recommendedName>
</protein>
<evidence type="ECO:0000256" key="2">
    <source>
        <dbReference type="ARBA" id="ARBA00023136"/>
    </source>
</evidence>
<organism evidence="5 6">
    <name type="scientific">Acanthamoeba castellanii (strain ATCC 30010 / Neff)</name>
    <dbReference type="NCBI Taxonomy" id="1257118"/>
    <lineage>
        <taxon>Eukaryota</taxon>
        <taxon>Amoebozoa</taxon>
        <taxon>Discosea</taxon>
        <taxon>Longamoebia</taxon>
        <taxon>Centramoebida</taxon>
        <taxon>Acanthamoebidae</taxon>
        <taxon>Acanthamoeba</taxon>
    </lineage>
</organism>
<keyword evidence="6" id="KW-1185">Reference proteome</keyword>
<dbReference type="GO" id="GO:0012505">
    <property type="term" value="C:endomembrane system"/>
    <property type="evidence" value="ECO:0007669"/>
    <property type="project" value="UniProtKB-SubCell"/>
</dbReference>
<evidence type="ECO:0000256" key="1">
    <source>
        <dbReference type="ARBA" id="ARBA00008025"/>
    </source>
</evidence>